<accession>A0A0X3BI73</accession>
<proteinExistence type="predicted"/>
<evidence type="ECO:0000313" key="1">
    <source>
        <dbReference type="EMBL" id="CVK31245.1"/>
    </source>
</evidence>
<name>A0A0X3BI73_9EURY</name>
<protein>
    <submittedName>
        <fullName evidence="1">Uncharacterized protein</fullName>
    </submittedName>
</protein>
<dbReference type="KEGG" id="mema:MMAB1_0028"/>
<organism evidence="1 2">
    <name type="scientific">Methanoculleus bourgensis</name>
    <dbReference type="NCBI Taxonomy" id="83986"/>
    <lineage>
        <taxon>Archaea</taxon>
        <taxon>Methanobacteriati</taxon>
        <taxon>Methanobacteriota</taxon>
        <taxon>Stenosarchaea group</taxon>
        <taxon>Methanomicrobia</taxon>
        <taxon>Methanomicrobiales</taxon>
        <taxon>Methanomicrobiaceae</taxon>
        <taxon>Methanoculleus</taxon>
    </lineage>
</organism>
<dbReference type="EMBL" id="LT158599">
    <property type="protein sequence ID" value="CVK31245.1"/>
    <property type="molecule type" value="Genomic_DNA"/>
</dbReference>
<evidence type="ECO:0000313" key="2">
    <source>
        <dbReference type="Proteomes" id="UP000069850"/>
    </source>
</evidence>
<reference evidence="1 2" key="1">
    <citation type="submission" date="2016-01" db="EMBL/GenBank/DDBJ databases">
        <authorList>
            <person name="Manzoor S."/>
        </authorList>
    </citation>
    <scope>NUCLEOTIDE SEQUENCE [LARGE SCALE GENOMIC DNA]</scope>
    <source>
        <strain evidence="1">Methanoculleus sp MAB1</strain>
    </source>
</reference>
<dbReference type="Proteomes" id="UP000069850">
    <property type="component" value="Chromosome 1"/>
</dbReference>
<gene>
    <name evidence="1" type="ORF">MMAB1_0028</name>
</gene>
<dbReference type="AlphaFoldDB" id="A0A0X3BI73"/>
<sequence>MSEPLALVAKRAMSLRLIDEHENRRWLARMVIAASSSGGFLYPKGVFHISLDGNSVVFDLRLASSKILAKY</sequence>